<accession>A0A7Y9ZLX4</accession>
<dbReference type="AlphaFoldDB" id="A0A7Y9ZLX4"/>
<dbReference type="InterPro" id="IPR027417">
    <property type="entry name" value="P-loop_NTPase"/>
</dbReference>
<proteinExistence type="predicted"/>
<organism evidence="1 2">
    <name type="scientific">Nocardioides aromaticivorans</name>
    <dbReference type="NCBI Taxonomy" id="200618"/>
    <lineage>
        <taxon>Bacteria</taxon>
        <taxon>Bacillati</taxon>
        <taxon>Actinomycetota</taxon>
        <taxon>Actinomycetes</taxon>
        <taxon>Propionibacteriales</taxon>
        <taxon>Nocardioidaceae</taxon>
        <taxon>Nocardioides</taxon>
    </lineage>
</organism>
<name>A0A7Y9ZLX4_9ACTN</name>
<sequence length="207" mass="22086">MGVRIGTTVDGQAAGFDTSSARPLLLVGDVGRGKTTTARYLTRWWLANTRRHAHVYAQAPSEWADLRCEPAHPDQLDEPIGCDCRPGACLVVVDDMDLLDDERLALLPVGRARTVLTSHGGNSLAGRALLATDIACLGLVRPENADPAEAAVLDGQGRLDWPMGTVAVIPDLRGPIDFPCHRWQAPAGAWMAAAMNPTATTSREDAS</sequence>
<comment type="caution">
    <text evidence="1">The sequence shown here is derived from an EMBL/GenBank/DDBJ whole genome shotgun (WGS) entry which is preliminary data.</text>
</comment>
<dbReference type="SUPFAM" id="SSF52540">
    <property type="entry name" value="P-loop containing nucleoside triphosphate hydrolases"/>
    <property type="match status" value="1"/>
</dbReference>
<evidence type="ECO:0000313" key="1">
    <source>
        <dbReference type="EMBL" id="NYI47872.1"/>
    </source>
</evidence>
<dbReference type="Proteomes" id="UP000562045">
    <property type="component" value="Unassembled WGS sequence"/>
</dbReference>
<reference evidence="1 2" key="1">
    <citation type="submission" date="2020-07" db="EMBL/GenBank/DDBJ databases">
        <title>Sequencing the genomes of 1000 actinobacteria strains.</title>
        <authorList>
            <person name="Klenk H.-P."/>
        </authorList>
    </citation>
    <scope>NUCLEOTIDE SEQUENCE [LARGE SCALE GENOMIC DNA]</scope>
    <source>
        <strain evidence="1 2">DSM 15131</strain>
    </source>
</reference>
<dbReference type="EMBL" id="JACBZM010000002">
    <property type="protein sequence ID" value="NYI47872.1"/>
    <property type="molecule type" value="Genomic_DNA"/>
</dbReference>
<evidence type="ECO:0000313" key="2">
    <source>
        <dbReference type="Proteomes" id="UP000562045"/>
    </source>
</evidence>
<gene>
    <name evidence="1" type="ORF">BJ993_005018</name>
</gene>
<protein>
    <submittedName>
        <fullName evidence="1">GTPase SAR1 family protein</fullName>
    </submittedName>
</protein>
<dbReference type="RefSeq" id="WP_179652823.1">
    <property type="nucleotide sequence ID" value="NZ_JACBZM010000002.1"/>
</dbReference>